<feature type="domain" description="c-SKI SMAD4-binding" evidence="1">
    <location>
        <begin position="699"/>
        <end position="737"/>
    </location>
</feature>
<reference evidence="2" key="1">
    <citation type="submission" date="2021-02" db="EMBL/GenBank/DDBJ databases">
        <authorList>
            <person name="Nowell W R."/>
        </authorList>
    </citation>
    <scope>NUCLEOTIDE SEQUENCE</scope>
</reference>
<proteinExistence type="predicted"/>
<organism evidence="2 3">
    <name type="scientific">Adineta ricciae</name>
    <name type="common">Rotifer</name>
    <dbReference type="NCBI Taxonomy" id="249248"/>
    <lineage>
        <taxon>Eukaryota</taxon>
        <taxon>Metazoa</taxon>
        <taxon>Spiralia</taxon>
        <taxon>Gnathifera</taxon>
        <taxon>Rotifera</taxon>
        <taxon>Eurotatoria</taxon>
        <taxon>Bdelloidea</taxon>
        <taxon>Adinetida</taxon>
        <taxon>Adinetidae</taxon>
        <taxon>Adineta</taxon>
    </lineage>
</organism>
<sequence length="789" mass="89203">MKSIITVTCFDGKNNRSNNEASSVYMEANIMFDTSSDGPLVIVLDNDDDEDLDLMLTPQSEQMNVPHETSTSECVKTKSELSIKCSAAKLHYLKCLDRSKEKIAKAKSIRRQRRRAEAKLRKKNTIEAQGGNCAYEFDCTTDLILSYVSFANIPNLLTISRIGCTYYCVEDLYLKVFSSLCILAEFTDLLVKPGICHLIPMTLSEKISIERLCSKLKEFNHTRYRLITINSTDYLDKLRELLSTEKKHDSIDQLIAEMRDFKSSATAIQKDTPPSCTKLQPVNDTVKSHEQSKDGIENQGCNEIQHEKSSPKCDDSFQTLFCATDEEVSTKTVSNVVLGTISMYTEITRKMSDNKGCSPKRSQNLVSSKYSLSQQEQLSPPHIENITFKEHSSDLSIPKQTQVSAHRYISSKEQSVTTQTNDIALLQNQSVTIAKTPMNTNYDNDSMPMIVSVEENIDTKKNNGFDTTPILFQNELLSESIYHSDSHIVRSTSQSQSRLSSYETSTYCNTPQNSPLARKFYYQDFAPSSQPPVHCSSSCTCQRTNKRSSLSEKVPLKSPSFMFFSPNETAPSRQHPIMACSDHESIKIISSSKQSTLPSHRKQQQQCRIQSNPYPPGNTIFAPLSATCRKSHRSHPIPIHYPSTMMTPPNTPNDPSLFTKPASGITLTEAFVQHGYCNTDELPKLVVRYEKIYSDQALTIMGQLFPTWFNQPDYRCVHCFTCDQVFTPQLFMTHIDDEQLVNKQPIDITAMQLLPSEKASKRKIDLWNQFCLSLNLFSKTGQINGFYTI</sequence>
<gene>
    <name evidence="2" type="ORF">EDS130_LOCUS13187</name>
</gene>
<dbReference type="InterPro" id="IPR010919">
    <property type="entry name" value="SAND-like_dom_sf"/>
</dbReference>
<accession>A0A814EBR1</accession>
<evidence type="ECO:0000313" key="3">
    <source>
        <dbReference type="Proteomes" id="UP000663852"/>
    </source>
</evidence>
<dbReference type="Pfam" id="PF08782">
    <property type="entry name" value="c-SKI_SMAD_bind"/>
    <property type="match status" value="1"/>
</dbReference>
<comment type="caution">
    <text evidence="2">The sequence shown here is derived from an EMBL/GenBank/DDBJ whole genome shotgun (WGS) entry which is preliminary data.</text>
</comment>
<protein>
    <recommendedName>
        <fullName evidence="1">c-SKI SMAD4-binding domain-containing protein</fullName>
    </recommendedName>
</protein>
<dbReference type="InterPro" id="IPR014890">
    <property type="entry name" value="c-SKI_SMAD4-bd_dom"/>
</dbReference>
<dbReference type="SUPFAM" id="SSF63763">
    <property type="entry name" value="SAND domain-like"/>
    <property type="match status" value="1"/>
</dbReference>
<dbReference type="OrthoDB" id="10009532at2759"/>
<name>A0A814EBR1_ADIRI</name>
<dbReference type="Gene3D" id="3.10.390.10">
    <property type="entry name" value="SAND domain-like"/>
    <property type="match status" value="1"/>
</dbReference>
<dbReference type="AlphaFoldDB" id="A0A814EBR1"/>
<evidence type="ECO:0000259" key="1">
    <source>
        <dbReference type="Pfam" id="PF08782"/>
    </source>
</evidence>
<dbReference type="Proteomes" id="UP000663852">
    <property type="component" value="Unassembled WGS sequence"/>
</dbReference>
<evidence type="ECO:0000313" key="2">
    <source>
        <dbReference type="EMBL" id="CAF0967242.1"/>
    </source>
</evidence>
<dbReference type="GO" id="GO:0046332">
    <property type="term" value="F:SMAD binding"/>
    <property type="evidence" value="ECO:0007669"/>
    <property type="project" value="InterPro"/>
</dbReference>
<dbReference type="EMBL" id="CAJNOJ010000051">
    <property type="protein sequence ID" value="CAF0967242.1"/>
    <property type="molecule type" value="Genomic_DNA"/>
</dbReference>